<feature type="region of interest" description="Disordered" evidence="1">
    <location>
        <begin position="350"/>
        <end position="373"/>
    </location>
</feature>
<dbReference type="Proteomes" id="UP000271889">
    <property type="component" value="Unassembled WGS sequence"/>
</dbReference>
<evidence type="ECO:0000256" key="1">
    <source>
        <dbReference type="SAM" id="MobiDB-lite"/>
    </source>
</evidence>
<proteinExistence type="predicted"/>
<accession>A0A3P7M790</accession>
<feature type="region of interest" description="Disordered" evidence="1">
    <location>
        <begin position="88"/>
        <end position="111"/>
    </location>
</feature>
<feature type="domain" description="Sec7/BIG1-like C-terminal" evidence="2">
    <location>
        <begin position="393"/>
        <end position="493"/>
    </location>
</feature>
<feature type="region of interest" description="Disordered" evidence="1">
    <location>
        <begin position="612"/>
        <end position="635"/>
    </location>
</feature>
<dbReference type="InterPro" id="IPR016024">
    <property type="entry name" value="ARM-type_fold"/>
</dbReference>
<sequence>MYAIVDVFTQFFPQLSELVLPSIYEQFAVCIQQKNEQLARSTVNCLETLILLNGERFTDDMWEKTVKLFRRLFAATLPKSLLTWEPDRPASGAVNDSNNEELDGKVPSIDGRPNGSIHPDAVFSEQIVFCVVQSELVDAVTSIVLGAKKSTDEIVLSIPAMKSEQPNGSDYNNTVSKGLFSTMDPILLLSLCDALGESQRLAKQFNDNNGQRTLLWKAGLRGSSKPNLIRNLKIEFLPGHCLQIYSCFSQKKEWMMTTCNHAMYAIVDVFTQFFPQLSELVLPSIYEQFAVCIQQKNEQLARSTVNCLETLILLNGERFTDDMWEKTVKLFRRLFAATLPKSLLTWEPDRPASGAVNDSNNEELDGKVPSIDGRPNGSIHPDAVFSEQIVFCVVQSELVDAVTSIVLGAKKSTDEIVLSIPAMKSEQPNGSDYNNTVSKGLFSTMDPILLLSLCDALGESQRLAKQFNDNNGQRTLLWKAGLRGSSKPNLIRNLKIEFLPGHCLQIYSCFSQKKEWMMTTCNHAMYAIVDVFTQFFPQLSELVLPSIYEQFAVCIQQKNEQLARSTVNCLETLILLNGERFTDDMWEKTVKLFRRLFAATLPKSLLTWEPDRPASGAVNDSNNEELDGKVPSIDGRPNGSIHPDAVFSEQIVFCVVQSELVDAVTSIVLGAKKSTDEIVLSIPAMKSEQPNGSDYNNTVSKGLFSTMDPILLLSLCDALGESQRLAKQFNDNNGQRTLLWKAGLRGSSKPNLIRNLKIEFLPGHCLQIYSCFSQKKEWMMTTCNHAMYAIVDVFTQFFPQLSELVLPSIYEQFAVCIQQKNEQLARSTVNCLETLILLNGERFTDDMWEKTVKLFRRLFAATLPKSLLTWEPDRPASGAVNDSNNEELDGKVPSIDGRPNGSIHPDAVFSEQIVFCVVQSELVDAVTSIVLGAKKSTDEIVLSIPAMKSEQPNGSDYNNTVSKGLFSTMDPILLLSLCDALGESQRLAKQFNDNNGQRTLLWKAGLRGSSKPNLIRSVPILHYFIRFVSIASLHFVIYCL</sequence>
<reference evidence="3 4" key="1">
    <citation type="submission" date="2018-11" db="EMBL/GenBank/DDBJ databases">
        <authorList>
            <consortium name="Pathogen Informatics"/>
        </authorList>
    </citation>
    <scope>NUCLEOTIDE SEQUENCE [LARGE SCALE GENOMIC DNA]</scope>
</reference>
<evidence type="ECO:0000313" key="3">
    <source>
        <dbReference type="EMBL" id="VDN19233.1"/>
    </source>
</evidence>
<feature type="region of interest" description="Disordered" evidence="1">
    <location>
        <begin position="874"/>
        <end position="897"/>
    </location>
</feature>
<protein>
    <recommendedName>
        <fullName evidence="2">Sec7/BIG1-like C-terminal domain-containing protein</fullName>
    </recommendedName>
</protein>
<gene>
    <name evidence="3" type="ORF">CGOC_LOCUS8505</name>
</gene>
<feature type="domain" description="Sec7/BIG1-like C-terminal" evidence="2">
    <location>
        <begin position="917"/>
        <end position="1016"/>
    </location>
</feature>
<name>A0A3P7M790_CYLGO</name>
<dbReference type="SUPFAM" id="SSF48371">
    <property type="entry name" value="ARM repeat"/>
    <property type="match status" value="1"/>
</dbReference>
<keyword evidence="4" id="KW-1185">Reference proteome</keyword>
<feature type="domain" description="Sec7/BIG1-like C-terminal" evidence="2">
    <location>
        <begin position="131"/>
        <end position="231"/>
    </location>
</feature>
<dbReference type="EMBL" id="UYRV01104315">
    <property type="protein sequence ID" value="VDN19233.1"/>
    <property type="molecule type" value="Genomic_DNA"/>
</dbReference>
<dbReference type="Pfam" id="PF20252">
    <property type="entry name" value="BIG2_C"/>
    <property type="match status" value="4"/>
</dbReference>
<dbReference type="AlphaFoldDB" id="A0A3P7M790"/>
<feature type="domain" description="Sec7/BIG1-like C-terminal" evidence="2">
    <location>
        <begin position="655"/>
        <end position="755"/>
    </location>
</feature>
<evidence type="ECO:0000313" key="4">
    <source>
        <dbReference type="Proteomes" id="UP000271889"/>
    </source>
</evidence>
<dbReference type="OrthoDB" id="18431at2759"/>
<evidence type="ECO:0000259" key="2">
    <source>
        <dbReference type="Pfam" id="PF20252"/>
    </source>
</evidence>
<organism evidence="3 4">
    <name type="scientific">Cylicostephanus goldi</name>
    <name type="common">Nematode worm</name>
    <dbReference type="NCBI Taxonomy" id="71465"/>
    <lineage>
        <taxon>Eukaryota</taxon>
        <taxon>Metazoa</taxon>
        <taxon>Ecdysozoa</taxon>
        <taxon>Nematoda</taxon>
        <taxon>Chromadorea</taxon>
        <taxon>Rhabditida</taxon>
        <taxon>Rhabditina</taxon>
        <taxon>Rhabditomorpha</taxon>
        <taxon>Strongyloidea</taxon>
        <taxon>Strongylidae</taxon>
        <taxon>Cylicostephanus</taxon>
    </lineage>
</organism>
<dbReference type="InterPro" id="IPR046455">
    <property type="entry name" value="Sec7/BIG1-like_C"/>
</dbReference>